<dbReference type="Proteomes" id="UP000887116">
    <property type="component" value="Unassembled WGS sequence"/>
</dbReference>
<keyword evidence="3" id="KW-1185">Reference proteome</keyword>
<accession>A0A8X6H292</accession>
<organism evidence="2 3">
    <name type="scientific">Trichonephila clavata</name>
    <name type="common">Joro spider</name>
    <name type="synonym">Nephila clavata</name>
    <dbReference type="NCBI Taxonomy" id="2740835"/>
    <lineage>
        <taxon>Eukaryota</taxon>
        <taxon>Metazoa</taxon>
        <taxon>Ecdysozoa</taxon>
        <taxon>Arthropoda</taxon>
        <taxon>Chelicerata</taxon>
        <taxon>Arachnida</taxon>
        <taxon>Araneae</taxon>
        <taxon>Araneomorphae</taxon>
        <taxon>Entelegynae</taxon>
        <taxon>Araneoidea</taxon>
        <taxon>Nephilidae</taxon>
        <taxon>Trichonephila</taxon>
    </lineage>
</organism>
<comment type="caution">
    <text evidence="2">The sequence shown here is derived from an EMBL/GenBank/DDBJ whole genome shotgun (WGS) entry which is preliminary data.</text>
</comment>
<dbReference type="EMBL" id="BMAO01031893">
    <property type="protein sequence ID" value="GFQ78369.1"/>
    <property type="molecule type" value="Genomic_DNA"/>
</dbReference>
<dbReference type="AlphaFoldDB" id="A0A8X6H292"/>
<feature type="region of interest" description="Disordered" evidence="1">
    <location>
        <begin position="1"/>
        <end position="22"/>
    </location>
</feature>
<proteinExistence type="predicted"/>
<evidence type="ECO:0000313" key="3">
    <source>
        <dbReference type="Proteomes" id="UP000887116"/>
    </source>
</evidence>
<protein>
    <submittedName>
        <fullName evidence="2">Uncharacterized protein</fullName>
    </submittedName>
</protein>
<evidence type="ECO:0000313" key="2">
    <source>
        <dbReference type="EMBL" id="GFQ78369.1"/>
    </source>
</evidence>
<name>A0A8X6H292_TRICU</name>
<evidence type="ECO:0000256" key="1">
    <source>
        <dbReference type="SAM" id="MobiDB-lite"/>
    </source>
</evidence>
<reference evidence="2" key="1">
    <citation type="submission" date="2020-07" db="EMBL/GenBank/DDBJ databases">
        <title>Multicomponent nature underlies the extraordinary mechanical properties of spider dragline silk.</title>
        <authorList>
            <person name="Kono N."/>
            <person name="Nakamura H."/>
            <person name="Mori M."/>
            <person name="Yoshida Y."/>
            <person name="Ohtoshi R."/>
            <person name="Malay A.D."/>
            <person name="Moran D.A.P."/>
            <person name="Tomita M."/>
            <person name="Numata K."/>
            <person name="Arakawa K."/>
        </authorList>
    </citation>
    <scope>NUCLEOTIDE SEQUENCE</scope>
</reference>
<sequence length="97" mass="10797">MTPWEPQMAEAPQSLKTTSRTKVPRDIVTKKVEGPVPINLETQRKTTKNKPCPEDPVPVNIATQRQPTTDKPCLEGQVLTQCAVEDESTQDKRCPEG</sequence>
<gene>
    <name evidence="2" type="ORF">TNCT_406791</name>
</gene>